<organism evidence="1 2">
    <name type="scientific">Candidatus Roizmanbacteria bacterium CG23_combo_of_CG06-09_8_20_14_all_35_49</name>
    <dbReference type="NCBI Taxonomy" id="1974863"/>
    <lineage>
        <taxon>Bacteria</taxon>
        <taxon>Candidatus Roizmaniibacteriota</taxon>
    </lineage>
</organism>
<dbReference type="Proteomes" id="UP000231025">
    <property type="component" value="Unassembled WGS sequence"/>
</dbReference>
<evidence type="ECO:0000313" key="2">
    <source>
        <dbReference type="Proteomes" id="UP000231025"/>
    </source>
</evidence>
<evidence type="ECO:0008006" key="3">
    <source>
        <dbReference type="Google" id="ProtNLM"/>
    </source>
</evidence>
<protein>
    <recommendedName>
        <fullName evidence="3">Glycosyltransferase subfamily 4-like N-terminal domain-containing protein</fullName>
    </recommendedName>
</protein>
<dbReference type="AlphaFoldDB" id="A0A2G9Y7E1"/>
<evidence type="ECO:0000313" key="1">
    <source>
        <dbReference type="EMBL" id="PIP15130.1"/>
    </source>
</evidence>
<dbReference type="EMBL" id="PCRE01000017">
    <property type="protein sequence ID" value="PIP15130.1"/>
    <property type="molecule type" value="Genomic_DNA"/>
</dbReference>
<gene>
    <name evidence="1" type="ORF">COX47_01400</name>
</gene>
<sequence length="61" mass="6929">MPAAKTGGTEQPVYYLARKLAKRGHWVVLYAAKGSKVPGVEIREISPFITFSKQKYFLRMI</sequence>
<comment type="caution">
    <text evidence="1">The sequence shown here is derived from an EMBL/GenBank/DDBJ whole genome shotgun (WGS) entry which is preliminary data.</text>
</comment>
<proteinExistence type="predicted"/>
<name>A0A2G9Y7E1_9BACT</name>
<reference evidence="1 2" key="1">
    <citation type="submission" date="2017-09" db="EMBL/GenBank/DDBJ databases">
        <title>Depth-based differentiation of microbial function through sediment-hosted aquifers and enrichment of novel symbionts in the deep terrestrial subsurface.</title>
        <authorList>
            <person name="Probst A.J."/>
            <person name="Ladd B."/>
            <person name="Jarett J.K."/>
            <person name="Geller-Mcgrath D.E."/>
            <person name="Sieber C.M."/>
            <person name="Emerson J.B."/>
            <person name="Anantharaman K."/>
            <person name="Thomas B.C."/>
            <person name="Malmstrom R."/>
            <person name="Stieglmeier M."/>
            <person name="Klingl A."/>
            <person name="Woyke T."/>
            <person name="Ryan C.M."/>
            <person name="Banfield J.F."/>
        </authorList>
    </citation>
    <scope>NUCLEOTIDE SEQUENCE [LARGE SCALE GENOMIC DNA]</scope>
    <source>
        <strain evidence="1">CG23_combo_of_CG06-09_8_20_14_all_35_49</strain>
    </source>
</reference>
<dbReference type="Gene3D" id="3.40.50.2000">
    <property type="entry name" value="Glycogen Phosphorylase B"/>
    <property type="match status" value="1"/>
</dbReference>
<dbReference type="SUPFAM" id="SSF53756">
    <property type="entry name" value="UDP-Glycosyltransferase/glycogen phosphorylase"/>
    <property type="match status" value="1"/>
</dbReference>
<accession>A0A2G9Y7E1</accession>